<accession>A0A0D5YNI6</accession>
<dbReference type="Pfam" id="PF13091">
    <property type="entry name" value="PLDc_2"/>
    <property type="match status" value="2"/>
</dbReference>
<dbReference type="EMBL" id="CP011071">
    <property type="protein sequence ID" value="AKA33880.1"/>
    <property type="molecule type" value="Genomic_DNA"/>
</dbReference>
<dbReference type="GO" id="GO:0032049">
    <property type="term" value="P:cardiolipin biosynthetic process"/>
    <property type="evidence" value="ECO:0007669"/>
    <property type="project" value="UniProtKB-ARBA"/>
</dbReference>
<name>A0A0D5YNI6_9FLAO</name>
<evidence type="ECO:0000313" key="3">
    <source>
        <dbReference type="Proteomes" id="UP000032726"/>
    </source>
</evidence>
<gene>
    <name evidence="2" type="ORF">VC82_191</name>
</gene>
<evidence type="ECO:0000313" key="2">
    <source>
        <dbReference type="EMBL" id="AKA33880.1"/>
    </source>
</evidence>
<feature type="domain" description="PLD phosphodiesterase" evidence="1">
    <location>
        <begin position="116"/>
        <end position="143"/>
    </location>
</feature>
<proteinExistence type="predicted"/>
<dbReference type="Gene3D" id="3.30.870.10">
    <property type="entry name" value="Endonuclease Chain A"/>
    <property type="match status" value="2"/>
</dbReference>
<dbReference type="GO" id="GO:0030572">
    <property type="term" value="F:phosphatidyltransferase activity"/>
    <property type="evidence" value="ECO:0007669"/>
    <property type="project" value="UniProtKB-ARBA"/>
</dbReference>
<dbReference type="InterPro" id="IPR001736">
    <property type="entry name" value="PLipase_D/transphosphatidylase"/>
</dbReference>
<organism evidence="2 3">
    <name type="scientific">Flagellimonas lutaonensis</name>
    <dbReference type="NCBI Taxonomy" id="516051"/>
    <lineage>
        <taxon>Bacteria</taxon>
        <taxon>Pseudomonadati</taxon>
        <taxon>Bacteroidota</taxon>
        <taxon>Flavobacteriia</taxon>
        <taxon>Flavobacteriales</taxon>
        <taxon>Flavobacteriaceae</taxon>
        <taxon>Flagellimonas</taxon>
    </lineage>
</organism>
<dbReference type="RefSeq" id="WP_045800724.1">
    <property type="nucleotide sequence ID" value="NZ_CP011071.1"/>
</dbReference>
<dbReference type="CDD" id="cd09110">
    <property type="entry name" value="PLDc_CLS_1"/>
    <property type="match status" value="1"/>
</dbReference>
<dbReference type="HOGENOM" id="CLU_038053_0_0_10"/>
<dbReference type="PANTHER" id="PTHR21248">
    <property type="entry name" value="CARDIOLIPIN SYNTHASE"/>
    <property type="match status" value="1"/>
</dbReference>
<dbReference type="KEGG" id="mlt:VC82_191"/>
<protein>
    <recommendedName>
        <fullName evidence="1">PLD phosphodiesterase domain-containing protein</fullName>
    </recommendedName>
</protein>
<reference evidence="2 3" key="1">
    <citation type="submission" date="2015-03" db="EMBL/GenBank/DDBJ databases">
        <title>Complete genome sequence of Muricauda lutaonensis CC-HSB-11T, isolated from a coastal hot spring.</title>
        <authorList>
            <person name="Kim K.M."/>
        </authorList>
    </citation>
    <scope>NUCLEOTIDE SEQUENCE [LARGE SCALE GENOMIC DNA]</scope>
    <source>
        <strain evidence="2 3">CC-HSB-11</strain>
    </source>
</reference>
<feature type="domain" description="PLD phosphodiesterase" evidence="1">
    <location>
        <begin position="291"/>
        <end position="318"/>
    </location>
</feature>
<keyword evidence="3" id="KW-1185">Reference proteome</keyword>
<dbReference type="STRING" id="516051.VC82_191"/>
<dbReference type="Proteomes" id="UP000032726">
    <property type="component" value="Chromosome"/>
</dbReference>
<sequence length="396" mass="46418">MPNNQPDKETRKLRDKTTSRSEIFRGGPLYFRKYIRLIEEARNEIHLQIYTFENDSTGILVQRALIRAANRGVKVYLVLDGFGSGHLTNNFLNKFHDSGIEVRFFSKLRLSVPIRMGRRLHQKLLVVDGHRAVVGGINIANRYYGTHKSLPWLDFAVFLEGEVCVRLHNLAIRILKKQSVQKVVAENHWLKHDHQNLKEINVLENDFFKNKLQIRQSYHRAIRNAQHSVLLFASYFFPSYRQLKLLEGAARRGVDIHLVLPHKSDVLFYSTAVKYYYGRLLRKGIHIYEYQPAILHAKVAVADDRWCTVGSYNLNDLSDLLSIELNVEIFDLKVVGDFSTKLRQIIKTDCLKISKKDFEKPSPIYHFLWKSHYFILVQSLKVLYWMTDKNKDYQIE</sequence>
<dbReference type="AlphaFoldDB" id="A0A0D5YNI6"/>
<dbReference type="PANTHER" id="PTHR21248:SF12">
    <property type="entry name" value="CARDIOLIPIN SYNTHASE C"/>
    <property type="match status" value="1"/>
</dbReference>
<dbReference type="SUPFAM" id="SSF56024">
    <property type="entry name" value="Phospholipase D/nuclease"/>
    <property type="match status" value="2"/>
</dbReference>
<dbReference type="SMART" id="SM00155">
    <property type="entry name" value="PLDc"/>
    <property type="match status" value="2"/>
</dbReference>
<dbReference type="PROSITE" id="PS50035">
    <property type="entry name" value="PLD"/>
    <property type="match status" value="2"/>
</dbReference>
<dbReference type="InterPro" id="IPR025202">
    <property type="entry name" value="PLD-like_dom"/>
</dbReference>
<dbReference type="OrthoDB" id="9762009at2"/>
<evidence type="ECO:0000259" key="1">
    <source>
        <dbReference type="PROSITE" id="PS50035"/>
    </source>
</evidence>